<sequence length="284" mass="32240">MRRIFGKVTFRNFIIVFIAAVVMLSGFIMNSTRVLACDYSPGYIIEPRQESNVFFGKVLEVRYNNNGKDVYFEVFKVEKGNVKALIKVWTPYTQSACGVDFKAGEMYYVITMFNKRISTSPNQASVTTTRRLMPGEKIDNDEKIDGKLLLENFRKRYDASVSINGEDVAVSGPSDIFYVNKDNRVMVPLTEVLMNRFGIEYVLSNDTVTLKYNGLVYSYRVGFDIVGIGEEKVFMDTVMVQLPVPTLVALLGIMSCTDFLSRKSIVKTLAMRLEKLSAKELRCQ</sequence>
<reference evidence="1 2" key="1">
    <citation type="submission" date="2021-04" db="EMBL/GenBank/DDBJ databases">
        <title>Paenibacillus sp. DLE-14 whole genome sequence.</title>
        <authorList>
            <person name="Ham Y.J."/>
        </authorList>
    </citation>
    <scope>NUCLEOTIDE SEQUENCE [LARGE SCALE GENOMIC DNA]</scope>
    <source>
        <strain evidence="1 2">DLE-14</strain>
    </source>
</reference>
<protein>
    <recommendedName>
        <fullName evidence="3">Copper amine oxidase-like N-terminal domain-containing protein</fullName>
    </recommendedName>
</protein>
<keyword evidence="2" id="KW-1185">Reference proteome</keyword>
<evidence type="ECO:0000313" key="1">
    <source>
        <dbReference type="EMBL" id="MBP3964171.1"/>
    </source>
</evidence>
<dbReference type="InterPro" id="IPR008993">
    <property type="entry name" value="TIMP-like_OB-fold"/>
</dbReference>
<dbReference type="SUPFAM" id="SSF50242">
    <property type="entry name" value="TIMP-like"/>
    <property type="match status" value="1"/>
</dbReference>
<accession>A0ABS5CDV5</accession>
<organism evidence="1 2">
    <name type="scientific">Paenibacillus lignilyticus</name>
    <dbReference type="NCBI Taxonomy" id="1172615"/>
    <lineage>
        <taxon>Bacteria</taxon>
        <taxon>Bacillati</taxon>
        <taxon>Bacillota</taxon>
        <taxon>Bacilli</taxon>
        <taxon>Bacillales</taxon>
        <taxon>Paenibacillaceae</taxon>
        <taxon>Paenibacillus</taxon>
    </lineage>
</organism>
<proteinExistence type="predicted"/>
<dbReference type="Proteomes" id="UP000673394">
    <property type="component" value="Unassembled WGS sequence"/>
</dbReference>
<dbReference type="Gene3D" id="2.40.50.120">
    <property type="match status" value="1"/>
</dbReference>
<evidence type="ECO:0000313" key="2">
    <source>
        <dbReference type="Proteomes" id="UP000673394"/>
    </source>
</evidence>
<evidence type="ECO:0008006" key="3">
    <source>
        <dbReference type="Google" id="ProtNLM"/>
    </source>
</evidence>
<dbReference type="RefSeq" id="WP_210659225.1">
    <property type="nucleotide sequence ID" value="NZ_JAGKSP010000005.1"/>
</dbReference>
<name>A0ABS5CDV5_9BACL</name>
<gene>
    <name evidence="1" type="ORF">I8J30_15750</name>
</gene>
<dbReference type="EMBL" id="JAGKSP010000005">
    <property type="protein sequence ID" value="MBP3964171.1"/>
    <property type="molecule type" value="Genomic_DNA"/>
</dbReference>
<comment type="caution">
    <text evidence="1">The sequence shown here is derived from an EMBL/GenBank/DDBJ whole genome shotgun (WGS) entry which is preliminary data.</text>
</comment>